<keyword evidence="1" id="KW-1133">Transmembrane helix</keyword>
<evidence type="ECO:0000313" key="3">
    <source>
        <dbReference type="Proteomes" id="UP000724672"/>
    </source>
</evidence>
<sequence length="113" mass="11857">MSIGKLIIKIIVAALAIAIATFFTPGMSNEGGIWSLILAAIVIGILDWAILKFTNIDASPFGRGFVGFIVAAAILYITGMIVEGFTVTIFGAIIGALILGVVDIFIPEDKKAM</sequence>
<accession>A0A942UVH5</accession>
<reference evidence="2" key="1">
    <citation type="submission" date="2019-12" db="EMBL/GenBank/DDBJ databases">
        <title>Clostridiaceae gen. nov. sp. nov., isolated from sediment in Xinjiang, China.</title>
        <authorList>
            <person name="Zhang R."/>
        </authorList>
    </citation>
    <scope>NUCLEOTIDE SEQUENCE</scope>
    <source>
        <strain evidence="2">D2Q-11</strain>
    </source>
</reference>
<dbReference type="PANTHER" id="PTHR37309">
    <property type="entry name" value="SLR0284 PROTEIN"/>
    <property type="match status" value="1"/>
</dbReference>
<keyword evidence="3" id="KW-1185">Reference proteome</keyword>
<keyword evidence="1" id="KW-0472">Membrane</keyword>
<dbReference type="Pfam" id="PF04020">
    <property type="entry name" value="Phage_holin_4_2"/>
    <property type="match status" value="1"/>
</dbReference>
<evidence type="ECO:0000256" key="1">
    <source>
        <dbReference type="SAM" id="Phobius"/>
    </source>
</evidence>
<proteinExistence type="predicted"/>
<dbReference type="InterPro" id="IPR007165">
    <property type="entry name" value="Phage_holin_4_2"/>
</dbReference>
<dbReference type="EMBL" id="WSFT01000037">
    <property type="protein sequence ID" value="MBS4538800.1"/>
    <property type="molecule type" value="Genomic_DNA"/>
</dbReference>
<dbReference type="PANTHER" id="PTHR37309:SF1">
    <property type="entry name" value="SLR0284 PROTEIN"/>
    <property type="match status" value="1"/>
</dbReference>
<feature type="transmembrane region" description="Helical" evidence="1">
    <location>
        <begin position="33"/>
        <end position="51"/>
    </location>
</feature>
<dbReference type="Proteomes" id="UP000724672">
    <property type="component" value="Unassembled WGS sequence"/>
</dbReference>
<evidence type="ECO:0000313" key="2">
    <source>
        <dbReference type="EMBL" id="MBS4538800.1"/>
    </source>
</evidence>
<feature type="transmembrane region" description="Helical" evidence="1">
    <location>
        <begin position="7"/>
        <end position="27"/>
    </location>
</feature>
<feature type="transmembrane region" description="Helical" evidence="1">
    <location>
        <begin position="63"/>
        <end position="82"/>
    </location>
</feature>
<organism evidence="2 3">
    <name type="scientific">Anaeromonas frigoriresistens</name>
    <dbReference type="NCBI Taxonomy" id="2683708"/>
    <lineage>
        <taxon>Bacteria</taxon>
        <taxon>Bacillati</taxon>
        <taxon>Bacillota</taxon>
        <taxon>Tissierellia</taxon>
        <taxon>Tissierellales</taxon>
        <taxon>Thermohalobacteraceae</taxon>
        <taxon>Anaeromonas</taxon>
    </lineage>
</organism>
<dbReference type="RefSeq" id="WP_203366722.1">
    <property type="nucleotide sequence ID" value="NZ_WSFT01000037.1"/>
</dbReference>
<comment type="caution">
    <text evidence="2">The sequence shown here is derived from an EMBL/GenBank/DDBJ whole genome shotgun (WGS) entry which is preliminary data.</text>
</comment>
<protein>
    <submittedName>
        <fullName evidence="2">Phage holin family protein</fullName>
    </submittedName>
</protein>
<keyword evidence="1" id="KW-0812">Transmembrane</keyword>
<feature type="transmembrane region" description="Helical" evidence="1">
    <location>
        <begin position="88"/>
        <end position="106"/>
    </location>
</feature>
<name>A0A942UVH5_9FIRM</name>
<dbReference type="AlphaFoldDB" id="A0A942UVH5"/>
<gene>
    <name evidence="2" type="ORF">GOQ27_10010</name>
</gene>